<sequence length="317" mass="35636">MEEKVHQTEHSSRKRNRKKTVSLIFGAMIILTLIVCVGISIFVGYSMTHPEKKPIEQSPSDYGMAYEDIEFSSRGDGLQLSGWVLKPEETPKMTVIFSHGYKGNRYEDHIPYLSMAKDLLDKGYRVVMFDFRYAGESDGDMSTIGAKEQFDLLGAIDYVNERYDEPIGLLGISMGASTSLLAASQAEDVIGVVADSPFSDLEEYLKVNLPVWSNLPNFPFTPLILTLVPMISDLDPKNASPISVLGDIAPRRVLFIHNKEDDAIPYTESKKMAEKNPEKFKLWLPDGEGHVKAYKQNKDEYIKKVDTFFEASLEEAS</sequence>
<feature type="transmembrane region" description="Helical" evidence="1">
    <location>
        <begin position="21"/>
        <end position="45"/>
    </location>
</feature>
<keyword evidence="1" id="KW-0472">Membrane</keyword>
<dbReference type="Gene3D" id="3.40.50.1820">
    <property type="entry name" value="alpha/beta hydrolase"/>
    <property type="match status" value="1"/>
</dbReference>
<evidence type="ECO:0000313" key="4">
    <source>
        <dbReference type="Proteomes" id="UP001519294"/>
    </source>
</evidence>
<evidence type="ECO:0000313" key="3">
    <source>
        <dbReference type="EMBL" id="MBP2256858.1"/>
    </source>
</evidence>
<dbReference type="RefSeq" id="WP_226981219.1">
    <property type="nucleotide sequence ID" value="NZ_JAGIKX010000003.1"/>
</dbReference>
<name>A0ABS4S5T3_9BACI</name>
<keyword evidence="3" id="KW-0031">Aminopeptidase</keyword>
<keyword evidence="3" id="KW-0378">Hydrolase</keyword>
<keyword evidence="3" id="KW-0645">Protease</keyword>
<dbReference type="Pfam" id="PF00561">
    <property type="entry name" value="Abhydrolase_1"/>
    <property type="match status" value="1"/>
</dbReference>
<accession>A0ABS4S5T3</accession>
<comment type="caution">
    <text evidence="3">The sequence shown here is derived from an EMBL/GenBank/DDBJ whole genome shotgun (WGS) entry which is preliminary data.</text>
</comment>
<protein>
    <submittedName>
        <fullName evidence="3">Dipeptidyl aminopeptidase/acylaminoacyl peptidase</fullName>
    </submittedName>
</protein>
<keyword evidence="4" id="KW-1185">Reference proteome</keyword>
<dbReference type="PANTHER" id="PTHR43358">
    <property type="entry name" value="ALPHA/BETA-HYDROLASE"/>
    <property type="match status" value="1"/>
</dbReference>
<dbReference type="InterPro" id="IPR029058">
    <property type="entry name" value="AB_hydrolase_fold"/>
</dbReference>
<dbReference type="EMBL" id="JAGIKX010000003">
    <property type="protein sequence ID" value="MBP2256858.1"/>
    <property type="molecule type" value="Genomic_DNA"/>
</dbReference>
<reference evidence="3 4" key="1">
    <citation type="submission" date="2021-03" db="EMBL/GenBank/DDBJ databases">
        <title>Genomic Encyclopedia of Type Strains, Phase IV (KMG-IV): sequencing the most valuable type-strain genomes for metagenomic binning, comparative biology and taxonomic classification.</title>
        <authorList>
            <person name="Goeker M."/>
        </authorList>
    </citation>
    <scope>NUCLEOTIDE SEQUENCE [LARGE SCALE GENOMIC DNA]</scope>
    <source>
        <strain evidence="3 4">DSM 25790</strain>
    </source>
</reference>
<dbReference type="InterPro" id="IPR052920">
    <property type="entry name" value="DNA-binding_regulatory"/>
</dbReference>
<evidence type="ECO:0000259" key="2">
    <source>
        <dbReference type="Pfam" id="PF00561"/>
    </source>
</evidence>
<dbReference type="PANTHER" id="PTHR43358:SF4">
    <property type="entry name" value="ALPHA_BETA HYDROLASE FOLD-1 DOMAIN-CONTAINING PROTEIN"/>
    <property type="match status" value="1"/>
</dbReference>
<dbReference type="GO" id="GO:0004177">
    <property type="term" value="F:aminopeptidase activity"/>
    <property type="evidence" value="ECO:0007669"/>
    <property type="project" value="UniProtKB-KW"/>
</dbReference>
<gene>
    <name evidence="3" type="ORF">J2Z81_000800</name>
</gene>
<dbReference type="Proteomes" id="UP001519294">
    <property type="component" value="Unassembled WGS sequence"/>
</dbReference>
<organism evidence="3 4">
    <name type="scientific">Virgibacillus alimentarius</name>
    <dbReference type="NCBI Taxonomy" id="698769"/>
    <lineage>
        <taxon>Bacteria</taxon>
        <taxon>Bacillati</taxon>
        <taxon>Bacillota</taxon>
        <taxon>Bacilli</taxon>
        <taxon>Bacillales</taxon>
        <taxon>Bacillaceae</taxon>
        <taxon>Virgibacillus</taxon>
    </lineage>
</organism>
<evidence type="ECO:0000256" key="1">
    <source>
        <dbReference type="SAM" id="Phobius"/>
    </source>
</evidence>
<proteinExistence type="predicted"/>
<dbReference type="InterPro" id="IPR000073">
    <property type="entry name" value="AB_hydrolase_1"/>
</dbReference>
<keyword evidence="1" id="KW-1133">Transmembrane helix</keyword>
<keyword evidence="1" id="KW-0812">Transmembrane</keyword>
<dbReference type="SUPFAM" id="SSF53474">
    <property type="entry name" value="alpha/beta-Hydrolases"/>
    <property type="match status" value="1"/>
</dbReference>
<feature type="domain" description="AB hydrolase-1" evidence="2">
    <location>
        <begin position="94"/>
        <end position="215"/>
    </location>
</feature>